<gene>
    <name evidence="2" type="ORF">A1353_24875</name>
</gene>
<keyword evidence="1" id="KW-0812">Transmembrane</keyword>
<sequence>MHNILLLVVLTFPTIGLASPAAYLFGGSQPDGLEGQTLQIQLSNGEAYVASTMTGKLGSESYAENFGWWSDTIGHFEGNYNYFAGDDGSFGSIRNFFSFDLSDLQDTAISASLHLKPYSASYPFTPMRYDLFEVFTSASDLILSSGLNQTIFTDLGIGNHYGSYLFNSDPNTLNEITINLTTAAIDSINSRTNTYFSIGGTVTPVPILSSMILFFSGLVSIRAFRISKVL</sequence>
<dbReference type="Proteomes" id="UP000077763">
    <property type="component" value="Unassembled WGS sequence"/>
</dbReference>
<dbReference type="RefSeq" id="WP_064035620.1">
    <property type="nucleotide sequence ID" value="NZ_LUUH01000023.1"/>
</dbReference>
<keyword evidence="1" id="KW-0472">Membrane</keyword>
<name>A0A177MSF8_METMH</name>
<accession>A0A177MSF8</accession>
<dbReference type="AlphaFoldDB" id="A0A177MSF8"/>
<evidence type="ECO:0000313" key="2">
    <source>
        <dbReference type="EMBL" id="OAI08294.1"/>
    </source>
</evidence>
<evidence type="ECO:0000313" key="3">
    <source>
        <dbReference type="Proteomes" id="UP000077763"/>
    </source>
</evidence>
<feature type="transmembrane region" description="Helical" evidence="1">
    <location>
        <begin position="205"/>
        <end position="224"/>
    </location>
</feature>
<proteinExistence type="predicted"/>
<evidence type="ECO:0000256" key="1">
    <source>
        <dbReference type="SAM" id="Phobius"/>
    </source>
</evidence>
<keyword evidence="1" id="KW-1133">Transmembrane helix</keyword>
<organism evidence="2 3">
    <name type="scientific">Methylomonas methanica</name>
    <dbReference type="NCBI Taxonomy" id="421"/>
    <lineage>
        <taxon>Bacteria</taxon>
        <taxon>Pseudomonadati</taxon>
        <taxon>Pseudomonadota</taxon>
        <taxon>Gammaproteobacteria</taxon>
        <taxon>Methylococcales</taxon>
        <taxon>Methylococcaceae</taxon>
        <taxon>Methylomonas</taxon>
    </lineage>
</organism>
<dbReference type="EMBL" id="LUUH01000023">
    <property type="protein sequence ID" value="OAI08294.1"/>
    <property type="molecule type" value="Genomic_DNA"/>
</dbReference>
<comment type="caution">
    <text evidence="2">The sequence shown here is derived from an EMBL/GenBank/DDBJ whole genome shotgun (WGS) entry which is preliminary data.</text>
</comment>
<reference evidence="2 3" key="1">
    <citation type="submission" date="2016-03" db="EMBL/GenBank/DDBJ databases">
        <authorList>
            <person name="Ploux O."/>
        </authorList>
    </citation>
    <scope>NUCLEOTIDE SEQUENCE [LARGE SCALE GENOMIC DNA]</scope>
    <source>
        <strain evidence="2 3">R-45371</strain>
    </source>
</reference>
<protein>
    <submittedName>
        <fullName evidence="2">Uncharacterized protein</fullName>
    </submittedName>
</protein>